<dbReference type="Proteomes" id="UP001153636">
    <property type="component" value="Chromosome 2"/>
</dbReference>
<organism evidence="1 2">
    <name type="scientific">Psylliodes chrysocephalus</name>
    <dbReference type="NCBI Taxonomy" id="3402493"/>
    <lineage>
        <taxon>Eukaryota</taxon>
        <taxon>Metazoa</taxon>
        <taxon>Ecdysozoa</taxon>
        <taxon>Arthropoda</taxon>
        <taxon>Hexapoda</taxon>
        <taxon>Insecta</taxon>
        <taxon>Pterygota</taxon>
        <taxon>Neoptera</taxon>
        <taxon>Endopterygota</taxon>
        <taxon>Coleoptera</taxon>
        <taxon>Polyphaga</taxon>
        <taxon>Cucujiformia</taxon>
        <taxon>Chrysomeloidea</taxon>
        <taxon>Chrysomelidae</taxon>
        <taxon>Galerucinae</taxon>
        <taxon>Alticini</taxon>
        <taxon>Psylliodes</taxon>
    </lineage>
</organism>
<protein>
    <recommendedName>
        <fullName evidence="3">Endonuclease-reverse transcriptase</fullName>
    </recommendedName>
</protein>
<reference evidence="1" key="1">
    <citation type="submission" date="2022-01" db="EMBL/GenBank/DDBJ databases">
        <authorList>
            <person name="King R."/>
        </authorList>
    </citation>
    <scope>NUCLEOTIDE SEQUENCE</scope>
</reference>
<sequence>MPLTRNQMKGEDELHSIVTNLVIKLCTYDDFISQKNHAINEKLQKQEDIIKNLVKQQNKQEGVGRSRNIRVYGVTESTENESVSKMMADIFNKQIKLKLEDHSVEFCYRLGKKKTTKNRPIMVIFSTIYYKNLVYNNKKFLKSTKIVKKKT</sequence>
<dbReference type="AlphaFoldDB" id="A0A9P0GEL5"/>
<evidence type="ECO:0008006" key="3">
    <source>
        <dbReference type="Google" id="ProtNLM"/>
    </source>
</evidence>
<dbReference type="OrthoDB" id="10066957at2759"/>
<accession>A0A9P0GEL5</accession>
<evidence type="ECO:0000313" key="1">
    <source>
        <dbReference type="EMBL" id="CAH1106582.1"/>
    </source>
</evidence>
<name>A0A9P0GEL5_9CUCU</name>
<dbReference type="EMBL" id="OV651814">
    <property type="protein sequence ID" value="CAH1106582.1"/>
    <property type="molecule type" value="Genomic_DNA"/>
</dbReference>
<proteinExistence type="predicted"/>
<dbReference type="Gene3D" id="3.30.70.1820">
    <property type="entry name" value="L1 transposable element, RRM domain"/>
    <property type="match status" value="1"/>
</dbReference>
<evidence type="ECO:0000313" key="2">
    <source>
        <dbReference type="Proteomes" id="UP001153636"/>
    </source>
</evidence>
<gene>
    <name evidence="1" type="ORF">PSYICH_LOCUS7624</name>
</gene>
<keyword evidence="2" id="KW-1185">Reference proteome</keyword>